<keyword evidence="8" id="KW-1185">Reference proteome</keyword>
<name>A0A167W9M3_9FLAO</name>
<keyword evidence="4 5" id="KW-0720">Serine protease</keyword>
<dbReference type="CDD" id="cd07560">
    <property type="entry name" value="Peptidase_S41_CPP"/>
    <property type="match status" value="1"/>
</dbReference>
<dbReference type="PANTHER" id="PTHR32060:SF22">
    <property type="entry name" value="CARBOXYL-TERMINAL-PROCESSING PEPTIDASE 3, CHLOROPLASTIC"/>
    <property type="match status" value="1"/>
</dbReference>
<evidence type="ECO:0000313" key="7">
    <source>
        <dbReference type="EMBL" id="OAB27149.1"/>
    </source>
</evidence>
<dbReference type="InterPro" id="IPR001478">
    <property type="entry name" value="PDZ"/>
</dbReference>
<evidence type="ECO:0000256" key="2">
    <source>
        <dbReference type="ARBA" id="ARBA00022670"/>
    </source>
</evidence>
<dbReference type="InterPro" id="IPR004447">
    <property type="entry name" value="Peptidase_S41A"/>
</dbReference>
<dbReference type="RefSeq" id="WP_066081402.1">
    <property type="nucleotide sequence ID" value="NZ_FRDK01000004.1"/>
</dbReference>
<dbReference type="SMART" id="SM00245">
    <property type="entry name" value="TSPc"/>
    <property type="match status" value="1"/>
</dbReference>
<dbReference type="GO" id="GO:0030288">
    <property type="term" value="C:outer membrane-bounded periplasmic space"/>
    <property type="evidence" value="ECO:0007669"/>
    <property type="project" value="TreeGrafter"/>
</dbReference>
<dbReference type="GO" id="GO:0004175">
    <property type="term" value="F:endopeptidase activity"/>
    <property type="evidence" value="ECO:0007669"/>
    <property type="project" value="TreeGrafter"/>
</dbReference>
<dbReference type="Gene3D" id="3.90.226.10">
    <property type="entry name" value="2-enoyl-CoA Hydratase, Chain A, domain 1"/>
    <property type="match status" value="1"/>
</dbReference>
<keyword evidence="3 5" id="KW-0378">Hydrolase</keyword>
<dbReference type="Gene3D" id="2.30.42.10">
    <property type="match status" value="1"/>
</dbReference>
<dbReference type="InterPro" id="IPR040573">
    <property type="entry name" value="TSP_N"/>
</dbReference>
<keyword evidence="2 5" id="KW-0645">Protease</keyword>
<accession>A0A167W9M3</accession>
<protein>
    <recommendedName>
        <fullName evidence="6">PDZ domain-containing protein</fullName>
    </recommendedName>
</protein>
<sequence length="680" mass="77155">MKKISLVFLLTTFSFFGQNDVKTCEIVSKINALLQREHYQPKPVDDSLSVFVFDSFMDALDSNRNLFTQIEYQKLRQHRLQLDNYILQHNCSFMNEFVSLYKLALIRKKKVLEKIQKEPFDYTTMDSVRFSKKNFPFDLVATDLERIWKKRIKYDILEDISKLSTNLDSLTLNFSTLEKTTKARLFDANLCQVNSILETKNRIDDDLQNTFLNLFCTYFDPHSNYFSLAAKSSFMSGLSTSTLSLGLNVSFNEKEEIIIAEIVPGGPAAKTHKFDKEDVILKVSNTKGIEYTVSCSSIERIGELIFSDSQTEIELTIQKKNGVVMKVFLQKQLMKANDNAVYSFIAEKETKIGYINIPSFYSNFEGNTVQGCADDVAKEIVKLQKDNIKGLVIDLQNNGGGSIEEAIKLAGMFIDIGPVSVLMDSKANQTILKDYNRGSVYTGPIVLLINGNSASASEFFAAAIQDYNRGIIIGSTSLGKATMQSILPLDEQNQQDFVKVTIEKFYRITGESHQIKGIIPDISLPVLFDSVIPREISYKTAFKNDVIVTKARFNPLPKNHFSELIQLSNSRIKTATLFNEISAANDQINALYNNPKKPTRLVFKDVFNDVHQIDSLWKKVKKIVDSPRAFTISNTSYDLEKLKFDAFQQDINTYKIQNLNSSPYLEEAVAILNDYITLTK</sequence>
<reference evidence="7 8" key="1">
    <citation type="submission" date="2016-03" db="EMBL/GenBank/DDBJ databases">
        <title>Draft genome sequence of Flavobacterium fryxellicola DSM 16209.</title>
        <authorList>
            <person name="Shin S.-K."/>
            <person name="Yi H."/>
        </authorList>
    </citation>
    <scope>NUCLEOTIDE SEQUENCE [LARGE SCALE GENOMIC DNA]</scope>
    <source>
        <strain evidence="7 8">DSM 16209</strain>
    </source>
</reference>
<dbReference type="NCBIfam" id="TIGR00225">
    <property type="entry name" value="prc"/>
    <property type="match status" value="1"/>
</dbReference>
<dbReference type="Proteomes" id="UP000077164">
    <property type="component" value="Unassembled WGS sequence"/>
</dbReference>
<dbReference type="Pfam" id="PF17804">
    <property type="entry name" value="TSP_NTD"/>
    <property type="match status" value="1"/>
</dbReference>
<dbReference type="STRING" id="249352.SAMN05444395_104225"/>
<evidence type="ECO:0000313" key="8">
    <source>
        <dbReference type="Proteomes" id="UP000077164"/>
    </source>
</evidence>
<evidence type="ECO:0000256" key="4">
    <source>
        <dbReference type="ARBA" id="ARBA00022825"/>
    </source>
</evidence>
<evidence type="ECO:0000256" key="1">
    <source>
        <dbReference type="ARBA" id="ARBA00009179"/>
    </source>
</evidence>
<dbReference type="PROSITE" id="PS50106">
    <property type="entry name" value="PDZ"/>
    <property type="match status" value="1"/>
</dbReference>
<evidence type="ECO:0000256" key="3">
    <source>
        <dbReference type="ARBA" id="ARBA00022801"/>
    </source>
</evidence>
<dbReference type="EMBL" id="LVJE01000019">
    <property type="protein sequence ID" value="OAB27149.1"/>
    <property type="molecule type" value="Genomic_DNA"/>
</dbReference>
<dbReference type="GO" id="GO:0007165">
    <property type="term" value="P:signal transduction"/>
    <property type="evidence" value="ECO:0007669"/>
    <property type="project" value="TreeGrafter"/>
</dbReference>
<evidence type="ECO:0000259" key="6">
    <source>
        <dbReference type="PROSITE" id="PS50106"/>
    </source>
</evidence>
<organism evidence="7 8">
    <name type="scientific">Flavobacterium fryxellicola</name>
    <dbReference type="NCBI Taxonomy" id="249352"/>
    <lineage>
        <taxon>Bacteria</taxon>
        <taxon>Pseudomonadati</taxon>
        <taxon>Bacteroidota</taxon>
        <taxon>Flavobacteriia</taxon>
        <taxon>Flavobacteriales</taxon>
        <taxon>Flavobacteriaceae</taxon>
        <taxon>Flavobacterium</taxon>
    </lineage>
</organism>
<dbReference type="GO" id="GO:0008236">
    <property type="term" value="F:serine-type peptidase activity"/>
    <property type="evidence" value="ECO:0007669"/>
    <property type="project" value="UniProtKB-KW"/>
</dbReference>
<dbReference type="GO" id="GO:0006508">
    <property type="term" value="P:proteolysis"/>
    <property type="evidence" value="ECO:0007669"/>
    <property type="project" value="UniProtKB-KW"/>
</dbReference>
<dbReference type="PANTHER" id="PTHR32060">
    <property type="entry name" value="TAIL-SPECIFIC PROTEASE"/>
    <property type="match status" value="1"/>
</dbReference>
<comment type="caution">
    <text evidence="7">The sequence shown here is derived from an EMBL/GenBank/DDBJ whole genome shotgun (WGS) entry which is preliminary data.</text>
</comment>
<proteinExistence type="inferred from homology"/>
<dbReference type="Pfam" id="PF03572">
    <property type="entry name" value="Peptidase_S41"/>
    <property type="match status" value="1"/>
</dbReference>
<dbReference type="OrthoDB" id="9812068at2"/>
<dbReference type="InterPro" id="IPR029045">
    <property type="entry name" value="ClpP/crotonase-like_dom_sf"/>
</dbReference>
<gene>
    <name evidence="7" type="ORF">FBFR_11415</name>
</gene>
<comment type="similarity">
    <text evidence="1 5">Belongs to the peptidase S41A family.</text>
</comment>
<dbReference type="AlphaFoldDB" id="A0A167W9M3"/>
<dbReference type="SUPFAM" id="SSF52096">
    <property type="entry name" value="ClpP/crotonase"/>
    <property type="match status" value="1"/>
</dbReference>
<evidence type="ECO:0000256" key="5">
    <source>
        <dbReference type="RuleBase" id="RU004404"/>
    </source>
</evidence>
<dbReference type="InterPro" id="IPR005151">
    <property type="entry name" value="Tail-specific_protease"/>
</dbReference>
<dbReference type="SUPFAM" id="SSF50156">
    <property type="entry name" value="PDZ domain-like"/>
    <property type="match status" value="1"/>
</dbReference>
<dbReference type="InterPro" id="IPR036034">
    <property type="entry name" value="PDZ_sf"/>
</dbReference>
<feature type="domain" description="PDZ" evidence="6">
    <location>
        <begin position="245"/>
        <end position="290"/>
    </location>
</feature>